<evidence type="ECO:0000256" key="6">
    <source>
        <dbReference type="ARBA" id="ARBA00023136"/>
    </source>
</evidence>
<keyword evidence="8" id="KW-0675">Receptor</keyword>
<evidence type="ECO:0000256" key="5">
    <source>
        <dbReference type="ARBA" id="ARBA00022989"/>
    </source>
</evidence>
<dbReference type="InterPro" id="IPR007110">
    <property type="entry name" value="Ig-like_dom"/>
</dbReference>
<dbReference type="RefSeq" id="XP_028255934.1">
    <property type="nucleotide sequence ID" value="XM_028400133.1"/>
</dbReference>
<accession>A0A6P7I6D2</accession>
<dbReference type="Gene3D" id="2.60.40.10">
    <property type="entry name" value="Immunoglobulins"/>
    <property type="match status" value="2"/>
</dbReference>
<dbReference type="OrthoDB" id="8722926at2759"/>
<evidence type="ECO:0000256" key="1">
    <source>
        <dbReference type="ARBA" id="ARBA00004251"/>
    </source>
</evidence>
<dbReference type="InterPro" id="IPR003599">
    <property type="entry name" value="Ig_sub"/>
</dbReference>
<keyword evidence="7" id="KW-1015">Disulfide bond</keyword>
<dbReference type="PROSITE" id="PS50835">
    <property type="entry name" value="IG_LIKE"/>
    <property type="match status" value="2"/>
</dbReference>
<dbReference type="GO" id="GO:0042130">
    <property type="term" value="P:negative regulation of T cell proliferation"/>
    <property type="evidence" value="ECO:0007669"/>
    <property type="project" value="TreeGrafter"/>
</dbReference>
<dbReference type="SUPFAM" id="SSF48726">
    <property type="entry name" value="Immunoglobulin"/>
    <property type="match status" value="2"/>
</dbReference>
<dbReference type="GO" id="GO:0042102">
    <property type="term" value="P:positive regulation of T cell proliferation"/>
    <property type="evidence" value="ECO:0007669"/>
    <property type="project" value="TreeGrafter"/>
</dbReference>
<evidence type="ECO:0000256" key="3">
    <source>
        <dbReference type="ARBA" id="ARBA00022692"/>
    </source>
</evidence>
<evidence type="ECO:0000256" key="8">
    <source>
        <dbReference type="ARBA" id="ARBA00023170"/>
    </source>
</evidence>
<dbReference type="GO" id="GO:0071222">
    <property type="term" value="P:cellular response to lipopolysaccharide"/>
    <property type="evidence" value="ECO:0007669"/>
    <property type="project" value="TreeGrafter"/>
</dbReference>
<dbReference type="GO" id="GO:0007166">
    <property type="term" value="P:cell surface receptor signaling pathway"/>
    <property type="evidence" value="ECO:0007669"/>
    <property type="project" value="TreeGrafter"/>
</dbReference>
<dbReference type="InterPro" id="IPR036179">
    <property type="entry name" value="Ig-like_dom_sf"/>
</dbReference>
<feature type="domain" description="Ig-like" evidence="13">
    <location>
        <begin position="127"/>
        <end position="226"/>
    </location>
</feature>
<keyword evidence="4 12" id="KW-0732">Signal</keyword>
<keyword evidence="9" id="KW-0325">Glycoprotein</keyword>
<dbReference type="PANTHER" id="PTHR25466">
    <property type="entry name" value="T-LYMPHOCYTE ACTIVATION ANTIGEN"/>
    <property type="match status" value="1"/>
</dbReference>
<proteinExistence type="predicted"/>
<protein>
    <submittedName>
        <fullName evidence="15 16">Uncharacterized protein LOC114432243</fullName>
    </submittedName>
</protein>
<keyword evidence="6 11" id="KW-0472">Membrane</keyword>
<organism evidence="14 16">
    <name type="scientific">Parambassis ranga</name>
    <name type="common">Indian glassy fish</name>
    <dbReference type="NCBI Taxonomy" id="210632"/>
    <lineage>
        <taxon>Eukaryota</taxon>
        <taxon>Metazoa</taxon>
        <taxon>Chordata</taxon>
        <taxon>Craniata</taxon>
        <taxon>Vertebrata</taxon>
        <taxon>Euteleostomi</taxon>
        <taxon>Actinopterygii</taxon>
        <taxon>Neopterygii</taxon>
        <taxon>Teleostei</taxon>
        <taxon>Neoteleostei</taxon>
        <taxon>Acanthomorphata</taxon>
        <taxon>Ovalentaria</taxon>
        <taxon>Ambassidae</taxon>
        <taxon>Parambassis</taxon>
    </lineage>
</organism>
<feature type="signal peptide" evidence="12">
    <location>
        <begin position="1"/>
        <end position="21"/>
    </location>
</feature>
<evidence type="ECO:0000256" key="11">
    <source>
        <dbReference type="SAM" id="Phobius"/>
    </source>
</evidence>
<evidence type="ECO:0000259" key="13">
    <source>
        <dbReference type="PROSITE" id="PS50835"/>
    </source>
</evidence>
<dbReference type="SMART" id="SM00409">
    <property type="entry name" value="IG"/>
    <property type="match status" value="2"/>
</dbReference>
<feature type="transmembrane region" description="Helical" evidence="11">
    <location>
        <begin position="324"/>
        <end position="348"/>
    </location>
</feature>
<evidence type="ECO:0000313" key="16">
    <source>
        <dbReference type="RefSeq" id="XP_028255934.1"/>
    </source>
</evidence>
<dbReference type="GeneID" id="114432243"/>
<dbReference type="InterPro" id="IPR013783">
    <property type="entry name" value="Ig-like_fold"/>
</dbReference>
<dbReference type="AlphaFoldDB" id="A0A6P7I6D2"/>
<evidence type="ECO:0000256" key="12">
    <source>
        <dbReference type="SAM" id="SignalP"/>
    </source>
</evidence>
<dbReference type="GO" id="GO:0006955">
    <property type="term" value="P:immune response"/>
    <property type="evidence" value="ECO:0007669"/>
    <property type="project" value="TreeGrafter"/>
</dbReference>
<dbReference type="GO" id="GO:0009897">
    <property type="term" value="C:external side of plasma membrane"/>
    <property type="evidence" value="ECO:0007669"/>
    <property type="project" value="TreeGrafter"/>
</dbReference>
<evidence type="ECO:0000256" key="2">
    <source>
        <dbReference type="ARBA" id="ARBA00022475"/>
    </source>
</evidence>
<keyword evidence="3 11" id="KW-0812">Transmembrane</keyword>
<reference evidence="15 16" key="1">
    <citation type="submission" date="2025-04" db="UniProtKB">
        <authorList>
            <consortium name="RefSeq"/>
        </authorList>
    </citation>
    <scope>IDENTIFICATION</scope>
</reference>
<gene>
    <name evidence="15 16" type="primary">LOC114432243</name>
</gene>
<dbReference type="Proteomes" id="UP000515145">
    <property type="component" value="Chromosome 2"/>
</dbReference>
<dbReference type="InterPro" id="IPR051713">
    <property type="entry name" value="T-cell_Activation_Regulation"/>
</dbReference>
<comment type="subcellular location">
    <subcellularLocation>
        <location evidence="1">Cell membrane</location>
        <topology evidence="1">Single-pass type I membrane protein</topology>
    </subcellularLocation>
</comment>
<keyword evidence="10" id="KW-0393">Immunoglobulin domain</keyword>
<evidence type="ECO:0000256" key="10">
    <source>
        <dbReference type="ARBA" id="ARBA00023319"/>
    </source>
</evidence>
<sequence>MCLLWALMIIVCLHFGGLCSAFYVGQSLTVEYGDSVVLPCDGSTFAGEEGTVHWETMGTDVAFLQEGGQKIGPHFEGRIQLPSEEEISKGVWSVFLTQTKLRDSSMYECIWQERKTLSTVWLKVQEPRVEPYRTVHAGTRVDLPCYIESSRIPSNYLEVWWTKDGITLSSMNEGVLPGVYVLNVTEEEFQLQMTPATTDSGKYECWFRTRKSETPRHGIPESITLTVLENIPTESVFEHDETTTFMVDDWVTSPYWYDLSWTEEEPETTHSPLDILPVLLTDSTQPIEVATESQPMEVFEETVTSFPDEGTSETTSFQWDNLPWVRIGLIGGVLLVTSMVLCILGALLKM</sequence>
<keyword evidence="2" id="KW-1003">Cell membrane</keyword>
<evidence type="ECO:0000256" key="7">
    <source>
        <dbReference type="ARBA" id="ARBA00023157"/>
    </source>
</evidence>
<dbReference type="PANTHER" id="PTHR25466:SF14">
    <property type="entry name" value="BUTYROPHILIN SUBFAMILY 2 MEMBER A2-LIKE-RELATED"/>
    <property type="match status" value="1"/>
</dbReference>
<evidence type="ECO:0000256" key="4">
    <source>
        <dbReference type="ARBA" id="ARBA00022729"/>
    </source>
</evidence>
<dbReference type="RefSeq" id="XP_028255933.1">
    <property type="nucleotide sequence ID" value="XM_028400132.1"/>
</dbReference>
<dbReference type="GO" id="GO:0031295">
    <property type="term" value="P:T cell costimulation"/>
    <property type="evidence" value="ECO:0007669"/>
    <property type="project" value="TreeGrafter"/>
</dbReference>
<feature type="domain" description="Ig-like" evidence="13">
    <location>
        <begin position="33"/>
        <end position="109"/>
    </location>
</feature>
<evidence type="ECO:0000313" key="15">
    <source>
        <dbReference type="RefSeq" id="XP_028255933.1"/>
    </source>
</evidence>
<keyword evidence="5 11" id="KW-1133">Transmembrane helix</keyword>
<evidence type="ECO:0000313" key="14">
    <source>
        <dbReference type="Proteomes" id="UP000515145"/>
    </source>
</evidence>
<name>A0A6P7I6D2_9TELE</name>
<feature type="chain" id="PRO_5044651174" evidence="12">
    <location>
        <begin position="22"/>
        <end position="350"/>
    </location>
</feature>
<evidence type="ECO:0000256" key="9">
    <source>
        <dbReference type="ARBA" id="ARBA00023180"/>
    </source>
</evidence>
<keyword evidence="14" id="KW-1185">Reference proteome</keyword>